<accession>A0A0A8YDR2</accession>
<dbReference type="EMBL" id="GBRH01276658">
    <property type="protein sequence ID" value="JAD21237.1"/>
    <property type="molecule type" value="Transcribed_RNA"/>
</dbReference>
<reference evidence="1" key="1">
    <citation type="submission" date="2014-09" db="EMBL/GenBank/DDBJ databases">
        <authorList>
            <person name="Magalhaes I.L.F."/>
            <person name="Oliveira U."/>
            <person name="Santos F.R."/>
            <person name="Vidigal T.H.D.A."/>
            <person name="Brescovit A.D."/>
            <person name="Santos A.J."/>
        </authorList>
    </citation>
    <scope>NUCLEOTIDE SEQUENCE</scope>
    <source>
        <tissue evidence="1">Shoot tissue taken approximately 20 cm above the soil surface</tissue>
    </source>
</reference>
<evidence type="ECO:0000313" key="1">
    <source>
        <dbReference type="EMBL" id="JAD21237.1"/>
    </source>
</evidence>
<organism evidence="1">
    <name type="scientific">Arundo donax</name>
    <name type="common">Giant reed</name>
    <name type="synonym">Donax arundinaceus</name>
    <dbReference type="NCBI Taxonomy" id="35708"/>
    <lineage>
        <taxon>Eukaryota</taxon>
        <taxon>Viridiplantae</taxon>
        <taxon>Streptophyta</taxon>
        <taxon>Embryophyta</taxon>
        <taxon>Tracheophyta</taxon>
        <taxon>Spermatophyta</taxon>
        <taxon>Magnoliopsida</taxon>
        <taxon>Liliopsida</taxon>
        <taxon>Poales</taxon>
        <taxon>Poaceae</taxon>
        <taxon>PACMAD clade</taxon>
        <taxon>Arundinoideae</taxon>
        <taxon>Arundineae</taxon>
        <taxon>Arundo</taxon>
    </lineage>
</organism>
<sequence>MLMIRRHNVSEDVGFVRLVV</sequence>
<proteinExistence type="predicted"/>
<dbReference type="AlphaFoldDB" id="A0A0A8YDR2"/>
<name>A0A0A8YDR2_ARUDO</name>
<protein>
    <submittedName>
        <fullName evidence="1">Uncharacterized protein</fullName>
    </submittedName>
</protein>
<reference evidence="1" key="2">
    <citation type="journal article" date="2015" name="Data Brief">
        <title>Shoot transcriptome of the giant reed, Arundo donax.</title>
        <authorList>
            <person name="Barrero R.A."/>
            <person name="Guerrero F.D."/>
            <person name="Moolhuijzen P."/>
            <person name="Goolsby J.A."/>
            <person name="Tidwell J."/>
            <person name="Bellgard S.E."/>
            <person name="Bellgard M.I."/>
        </authorList>
    </citation>
    <scope>NUCLEOTIDE SEQUENCE</scope>
    <source>
        <tissue evidence="1">Shoot tissue taken approximately 20 cm above the soil surface</tissue>
    </source>
</reference>